<organism evidence="8 9">
    <name type="scientific">Pararhodospirillum photometricum DSM 122</name>
    <dbReference type="NCBI Taxonomy" id="1150469"/>
    <lineage>
        <taxon>Bacteria</taxon>
        <taxon>Pseudomonadati</taxon>
        <taxon>Pseudomonadota</taxon>
        <taxon>Alphaproteobacteria</taxon>
        <taxon>Rhodospirillales</taxon>
        <taxon>Rhodospirillaceae</taxon>
        <taxon>Pararhodospirillum</taxon>
    </lineage>
</organism>
<evidence type="ECO:0000256" key="4">
    <source>
        <dbReference type="ARBA" id="ARBA00023002"/>
    </source>
</evidence>
<proteinExistence type="inferred from homology"/>
<gene>
    <name evidence="8" type="ORF">RSPPHO_00226</name>
</gene>
<dbReference type="Pfam" id="PF07992">
    <property type="entry name" value="Pyr_redox_2"/>
    <property type="match status" value="1"/>
</dbReference>
<comment type="caution">
    <text evidence="5">Lacks conserved residue(s) required for the propagation of feature annotation.</text>
</comment>
<dbReference type="HOGENOM" id="CLU_031864_5_5_5"/>
<sequence length="425" mass="45386">MIAPEYPGRCRLASRGRMKEGSLGRLASPDPSDPGAWPRSEHQRQCGVWGGEPPQTSFSAPAARLRRAAGFRTPALYSQKGSPSMTSSPLRTDVVVIGAGPVGLSAVFQCGMLRLRCHVVDALDGPGGQLTALYPEKPIYDIPGFAAIPAGELIERLLDQAQPFAPTYHFSQLVTGLERLEGTPALWRVTTNKGLVLEAAAVIVAAGAGAFGPNRPPLAHLEAFEGTSVFYSVSRREAFRGQRVVIAGGGDSAVDWALSLSEVAERVMVVHRRPKFRCAPESAARLEALAAEGRLDLVIPYQLKALEGAEGRLEAVVVADLDDQEKRLEAQVLLAFFGLATDLGAMAEWGLGIERFAVPVTQETCQTRLPGVYAIGDVATYPGKRKLILMGFAEAATAAHNAFADCRPGEALHFEHSTTSGVPRL</sequence>
<dbReference type="GO" id="GO:0004324">
    <property type="term" value="F:ferredoxin-NADP+ reductase activity"/>
    <property type="evidence" value="ECO:0007669"/>
    <property type="project" value="UniProtKB-UniRule"/>
</dbReference>
<dbReference type="Proteomes" id="UP000033220">
    <property type="component" value="Chromosome DSM 122"/>
</dbReference>
<dbReference type="KEGG" id="rpm:RSPPHO_00226"/>
<dbReference type="PRINTS" id="PR00469">
    <property type="entry name" value="PNDRDTASEII"/>
</dbReference>
<feature type="binding site" evidence="5">
    <location>
        <position position="134"/>
    </location>
    <ligand>
        <name>FAD</name>
        <dbReference type="ChEBI" id="CHEBI:57692"/>
    </ligand>
</feature>
<protein>
    <recommendedName>
        <fullName evidence="5">Ferredoxin--NADP reductase</fullName>
        <shortName evidence="5">FNR</shortName>
        <shortName evidence="5">Fd-NADP(+) reductase</shortName>
        <ecNumber evidence="5">1.18.1.2</ecNumber>
    </recommendedName>
</protein>
<keyword evidence="2 5" id="KW-0274">FAD</keyword>
<dbReference type="PRINTS" id="PR00368">
    <property type="entry name" value="FADPNR"/>
</dbReference>
<dbReference type="InterPro" id="IPR023753">
    <property type="entry name" value="FAD/NAD-binding_dom"/>
</dbReference>
<evidence type="ECO:0000313" key="8">
    <source>
        <dbReference type="EMBL" id="CCG06852.1"/>
    </source>
</evidence>
<comment type="cofactor">
    <cofactor evidence="5">
        <name>FAD</name>
        <dbReference type="ChEBI" id="CHEBI:57692"/>
    </cofactor>
    <text evidence="5">Binds 1 FAD per subunit.</text>
</comment>
<dbReference type="SUPFAM" id="SSF51905">
    <property type="entry name" value="FAD/NAD(P)-binding domain"/>
    <property type="match status" value="1"/>
</dbReference>
<feature type="binding site" evidence="5">
    <location>
        <position position="418"/>
    </location>
    <ligand>
        <name>FAD</name>
        <dbReference type="ChEBI" id="CHEBI:57692"/>
    </ligand>
</feature>
<reference evidence="8 9" key="1">
    <citation type="submission" date="2012-02" db="EMBL/GenBank/DDBJ databases">
        <title>Shotgun genome sequence of Phaeospirillum photometricum DSM 122.</title>
        <authorList>
            <person name="Duquesne K."/>
            <person name="Sturgis J."/>
        </authorList>
    </citation>
    <scope>NUCLEOTIDE SEQUENCE [LARGE SCALE GENOMIC DNA]</scope>
    <source>
        <strain evidence="9">DSM122</strain>
    </source>
</reference>
<evidence type="ECO:0000256" key="2">
    <source>
        <dbReference type="ARBA" id="ARBA00022827"/>
    </source>
</evidence>
<feature type="region of interest" description="Disordered" evidence="6">
    <location>
        <begin position="13"/>
        <end position="53"/>
    </location>
</feature>
<dbReference type="HAMAP" id="MF_01685">
    <property type="entry name" value="FENR2"/>
    <property type="match status" value="1"/>
</dbReference>
<dbReference type="EMBL" id="HE663493">
    <property type="protein sequence ID" value="CCG06852.1"/>
    <property type="molecule type" value="Genomic_DNA"/>
</dbReference>
<evidence type="ECO:0000259" key="7">
    <source>
        <dbReference type="Pfam" id="PF07992"/>
    </source>
</evidence>
<keyword evidence="1 5" id="KW-0285">Flavoprotein</keyword>
<name>H6SMX6_PARPM</name>
<dbReference type="PATRIC" id="fig|1150469.3.peg.276"/>
<comment type="subunit">
    <text evidence="5">Homodimer.</text>
</comment>
<dbReference type="GO" id="GO:0050661">
    <property type="term" value="F:NADP binding"/>
    <property type="evidence" value="ECO:0007669"/>
    <property type="project" value="UniProtKB-UniRule"/>
</dbReference>
<accession>H6SMX6</accession>
<dbReference type="InterPro" id="IPR036188">
    <property type="entry name" value="FAD/NAD-bd_sf"/>
</dbReference>
<evidence type="ECO:0000313" key="9">
    <source>
        <dbReference type="Proteomes" id="UP000033220"/>
    </source>
</evidence>
<keyword evidence="4 5" id="KW-0560">Oxidoreductase</keyword>
<evidence type="ECO:0000256" key="1">
    <source>
        <dbReference type="ARBA" id="ARBA00022630"/>
    </source>
</evidence>
<feature type="binding site" evidence="5">
    <location>
        <position position="121"/>
    </location>
    <ligand>
        <name>FAD</name>
        <dbReference type="ChEBI" id="CHEBI:57692"/>
    </ligand>
</feature>
<comment type="similarity">
    <text evidence="5">Belongs to the ferredoxin--NADP reductase type 2 family.</text>
</comment>
<feature type="binding site" evidence="5">
    <location>
        <position position="377"/>
    </location>
    <ligand>
        <name>FAD</name>
        <dbReference type="ChEBI" id="CHEBI:57692"/>
    </ligand>
</feature>
<keyword evidence="3 5" id="KW-0521">NADP</keyword>
<feature type="domain" description="FAD/NAD(P)-binding" evidence="7">
    <location>
        <begin position="93"/>
        <end position="389"/>
    </location>
</feature>
<feature type="binding site" evidence="5">
    <location>
        <position position="174"/>
    </location>
    <ligand>
        <name>FAD</name>
        <dbReference type="ChEBI" id="CHEBI:57692"/>
    </ligand>
</feature>
<dbReference type="EC" id="1.18.1.2" evidence="5"/>
<dbReference type="GO" id="GO:0050660">
    <property type="term" value="F:flavin adenine dinucleotide binding"/>
    <property type="evidence" value="ECO:0007669"/>
    <property type="project" value="UniProtKB-UniRule"/>
</dbReference>
<dbReference type="Gene3D" id="3.50.50.60">
    <property type="entry name" value="FAD/NAD(P)-binding domain"/>
    <property type="match status" value="2"/>
</dbReference>
<comment type="catalytic activity">
    <reaction evidence="5">
        <text>2 reduced [2Fe-2S]-[ferredoxin] + NADP(+) + H(+) = 2 oxidized [2Fe-2S]-[ferredoxin] + NADPH</text>
        <dbReference type="Rhea" id="RHEA:20125"/>
        <dbReference type="Rhea" id="RHEA-COMP:10000"/>
        <dbReference type="Rhea" id="RHEA-COMP:10001"/>
        <dbReference type="ChEBI" id="CHEBI:15378"/>
        <dbReference type="ChEBI" id="CHEBI:33737"/>
        <dbReference type="ChEBI" id="CHEBI:33738"/>
        <dbReference type="ChEBI" id="CHEBI:57783"/>
        <dbReference type="ChEBI" id="CHEBI:58349"/>
        <dbReference type="EC" id="1.18.1.2"/>
    </reaction>
</comment>
<dbReference type="InterPro" id="IPR022890">
    <property type="entry name" value="Fd--NADP_Rdtase_type_2"/>
</dbReference>
<evidence type="ECO:0000256" key="3">
    <source>
        <dbReference type="ARBA" id="ARBA00022857"/>
    </source>
</evidence>
<dbReference type="PANTHER" id="PTHR48105">
    <property type="entry name" value="THIOREDOXIN REDUCTASE 1-RELATED-RELATED"/>
    <property type="match status" value="1"/>
</dbReference>
<dbReference type="STRING" id="1150469.RSPPHO_00226"/>
<dbReference type="InterPro" id="IPR050097">
    <property type="entry name" value="Ferredoxin-NADP_redctase_2"/>
</dbReference>
<evidence type="ECO:0000256" key="6">
    <source>
        <dbReference type="SAM" id="MobiDB-lite"/>
    </source>
</evidence>
<feature type="binding site" evidence="5">
    <location>
        <position position="129"/>
    </location>
    <ligand>
        <name>FAD</name>
        <dbReference type="ChEBI" id="CHEBI:57692"/>
    </ligand>
</feature>
<dbReference type="eggNOG" id="COG0492">
    <property type="taxonomic scope" value="Bacteria"/>
</dbReference>
<feature type="binding site" evidence="5">
    <location>
        <position position="211"/>
    </location>
    <ligand>
        <name>FAD</name>
        <dbReference type="ChEBI" id="CHEBI:57692"/>
    </ligand>
</feature>
<dbReference type="AlphaFoldDB" id="H6SMX6"/>
<evidence type="ECO:0000256" key="5">
    <source>
        <dbReference type="HAMAP-Rule" id="MF_01685"/>
    </source>
</evidence>
<keyword evidence="9" id="KW-1185">Reference proteome</keyword>